<dbReference type="EMBL" id="JBAWSV010000001">
    <property type="protein sequence ID" value="MEI4828916.1"/>
    <property type="molecule type" value="Genomic_DNA"/>
</dbReference>
<dbReference type="RefSeq" id="WP_336481261.1">
    <property type="nucleotide sequence ID" value="NZ_JBAWSV010000001.1"/>
</dbReference>
<feature type="compositionally biased region" description="Basic residues" evidence="1">
    <location>
        <begin position="27"/>
        <end position="38"/>
    </location>
</feature>
<feature type="region of interest" description="Disordered" evidence="1">
    <location>
        <begin position="1"/>
        <end position="45"/>
    </location>
</feature>
<organism evidence="3 4">
    <name type="scientific">Bacillus yunxiaonensis</name>
    <dbReference type="NCBI Taxonomy" id="3127665"/>
    <lineage>
        <taxon>Bacteria</taxon>
        <taxon>Bacillati</taxon>
        <taxon>Bacillota</taxon>
        <taxon>Bacilli</taxon>
        <taxon>Bacillales</taxon>
        <taxon>Bacillaceae</taxon>
        <taxon>Bacillus</taxon>
    </lineage>
</organism>
<keyword evidence="4" id="KW-1185">Reference proteome</keyword>
<name>A0ABU8FY00_9BACI</name>
<evidence type="ECO:0000313" key="2">
    <source>
        <dbReference type="EMBL" id="MEI4828916.1"/>
    </source>
</evidence>
<protein>
    <submittedName>
        <fullName evidence="3">Uncharacterized protein</fullName>
    </submittedName>
</protein>
<evidence type="ECO:0000313" key="4">
    <source>
        <dbReference type="Proteomes" id="UP001367922"/>
    </source>
</evidence>
<comment type="caution">
    <text evidence="3">The sequence shown here is derived from an EMBL/GenBank/DDBJ whole genome shotgun (WGS) entry which is preliminary data.</text>
</comment>
<gene>
    <name evidence="2" type="ORF">WAX78_05550</name>
    <name evidence="3" type="ORF">WAX78_15595</name>
</gene>
<reference evidence="3 4" key="1">
    <citation type="submission" date="2024-01" db="EMBL/GenBank/DDBJ databases">
        <title>Seven novel Bacillus-like species.</title>
        <authorList>
            <person name="Liu G."/>
        </authorList>
    </citation>
    <scope>NUCLEOTIDE SEQUENCE [LARGE SCALE GENOMIC DNA]</scope>
    <source>
        <strain evidence="3 4">FJAT-53711</strain>
    </source>
</reference>
<proteinExistence type="predicted"/>
<accession>A0ABU8FY00</accession>
<dbReference type="EMBL" id="JBAWSV010000005">
    <property type="protein sequence ID" value="MEI4830875.1"/>
    <property type="molecule type" value="Genomic_DNA"/>
</dbReference>
<evidence type="ECO:0000256" key="1">
    <source>
        <dbReference type="SAM" id="MobiDB-lite"/>
    </source>
</evidence>
<sequence>MTKHVNKGAQRSSVDQFGHDLNSAHEKSKKMGKYHRAYQQKAKEE</sequence>
<evidence type="ECO:0000313" key="3">
    <source>
        <dbReference type="EMBL" id="MEI4830875.1"/>
    </source>
</evidence>
<dbReference type="Proteomes" id="UP001367922">
    <property type="component" value="Unassembled WGS sequence"/>
</dbReference>